<dbReference type="InterPro" id="IPR011047">
    <property type="entry name" value="Quinoprotein_ADH-like_sf"/>
</dbReference>
<feature type="signal peptide" evidence="2">
    <location>
        <begin position="1"/>
        <end position="27"/>
    </location>
</feature>
<dbReference type="SUPFAM" id="SSF50998">
    <property type="entry name" value="Quinoprotein alcohol dehydrogenase-like"/>
    <property type="match status" value="2"/>
</dbReference>
<proteinExistence type="predicted"/>
<accession>E8U874</accession>
<sequence precursor="true">MNMRHNPKSMKKQLTLALALLLGSATAATAPQVAWLKNLKVLGSISIAENGDLVYIGTDARAHRTDANGKEKWNFALGDVGRAQPIITPAGKVIIGAYDDYLIQLNAAGQVDWRVKLDGDIVASPALRADGSVLAASSSGTLWALSSTGQPLWSFKAGGGIYSSPTVAADGTIYFGAQDNQLYALTPAGGRKWAFRANSFIFSSPAVDAQGNVYFGSSDRNIYAVDANGQLRWRVPANLFVNASPIITSTGLIVVGSYDGNVYAIDKNGAVEWTYKTGAPVAAPAVELTNGDVLVGDLQGTLHAINASGRGQWTIKTGKRIDTTVAVSDAGTWYFSTNDGQLSAIQRQAPIATGEWSFYRSVPSGWGRTLTATEATNRRSRTQAAQAAARPTTPAPTPTTPAPRPTPGGTATTPAPRPTTPTPAVDPVAAATRAGRAALVRDGQVYLPLTDLVEALGARVRVTTSVTTTLEFAGRPVTLTVRSIDGRAYVPLAALTLLPDAAPAYDARARAYRLRVPGRTVSLPLDFARLLRPVYTPR</sequence>
<dbReference type="Gene3D" id="2.130.10.10">
    <property type="entry name" value="YVTN repeat-like/Quinoprotein amine dehydrogenase"/>
    <property type="match status" value="2"/>
</dbReference>
<dbReference type="eggNOG" id="COG1520">
    <property type="taxonomic scope" value="Bacteria"/>
</dbReference>
<evidence type="ECO:0000313" key="4">
    <source>
        <dbReference type="EMBL" id="ADV67263.1"/>
    </source>
</evidence>
<dbReference type="PANTHER" id="PTHR34512">
    <property type="entry name" value="CELL SURFACE PROTEIN"/>
    <property type="match status" value="1"/>
</dbReference>
<dbReference type="SMART" id="SM00564">
    <property type="entry name" value="PQQ"/>
    <property type="match status" value="7"/>
</dbReference>
<dbReference type="InterPro" id="IPR002372">
    <property type="entry name" value="PQQ_rpt_dom"/>
</dbReference>
<keyword evidence="2" id="KW-0732">Signal</keyword>
<dbReference type="KEGG" id="dmr:Deima_1614"/>
<feature type="compositionally biased region" description="Pro residues" evidence="1">
    <location>
        <begin position="393"/>
        <end position="406"/>
    </location>
</feature>
<dbReference type="HOGENOM" id="CLU_473061_0_0_0"/>
<feature type="domain" description="Pyrrolo-quinoline quinone repeat" evidence="3">
    <location>
        <begin position="62"/>
        <end position="192"/>
    </location>
</feature>
<organism evidence="4 5">
    <name type="scientific">Deinococcus maricopensis (strain DSM 21211 / LMG 22137 / NRRL B-23946 / LB-34)</name>
    <dbReference type="NCBI Taxonomy" id="709986"/>
    <lineage>
        <taxon>Bacteria</taxon>
        <taxon>Thermotogati</taxon>
        <taxon>Deinococcota</taxon>
        <taxon>Deinococci</taxon>
        <taxon>Deinococcales</taxon>
        <taxon>Deinococcaceae</taxon>
        <taxon>Deinococcus</taxon>
    </lineage>
</organism>
<feature type="compositionally biased region" description="Low complexity" evidence="1">
    <location>
        <begin position="382"/>
        <end position="392"/>
    </location>
</feature>
<dbReference type="InterPro" id="IPR015943">
    <property type="entry name" value="WD40/YVTN_repeat-like_dom_sf"/>
</dbReference>
<reference evidence="4 5" key="1">
    <citation type="journal article" date="2011" name="Stand. Genomic Sci.">
        <title>Complete genome sequence of Deinococcus maricopensis type strain (LB-34).</title>
        <authorList>
            <person name="Pukall R."/>
            <person name="Zeytun A."/>
            <person name="Lucas S."/>
            <person name="Lapidus A."/>
            <person name="Hammon N."/>
            <person name="Deshpande S."/>
            <person name="Nolan M."/>
            <person name="Cheng J.F."/>
            <person name="Pitluck S."/>
            <person name="Liolios K."/>
            <person name="Pagani I."/>
            <person name="Mikhailova N."/>
            <person name="Ivanova N."/>
            <person name="Mavromatis K."/>
            <person name="Pati A."/>
            <person name="Tapia R."/>
            <person name="Han C."/>
            <person name="Goodwin L."/>
            <person name="Chen A."/>
            <person name="Palaniappan K."/>
            <person name="Land M."/>
            <person name="Hauser L."/>
            <person name="Chang Y.J."/>
            <person name="Jeffries C.D."/>
            <person name="Brambilla E.M."/>
            <person name="Rohde M."/>
            <person name="Goker M."/>
            <person name="Detter J.C."/>
            <person name="Woyke T."/>
            <person name="Bristow J."/>
            <person name="Eisen J.A."/>
            <person name="Markowitz V."/>
            <person name="Hugenholtz P."/>
            <person name="Kyrpides N.C."/>
            <person name="Klenk H.P."/>
        </authorList>
    </citation>
    <scope>NUCLEOTIDE SEQUENCE [LARGE SCALE GENOMIC DNA]</scope>
    <source>
        <strain evidence="5">DSM 21211 / LMG 22137 / NRRL B-23946 / LB-34</strain>
    </source>
</reference>
<name>E8U874_DEIML</name>
<feature type="chain" id="PRO_5003228423" evidence="2">
    <location>
        <begin position="28"/>
        <end position="538"/>
    </location>
</feature>
<dbReference type="AlphaFoldDB" id="E8U874"/>
<dbReference type="PANTHER" id="PTHR34512:SF30">
    <property type="entry name" value="OUTER MEMBRANE PROTEIN ASSEMBLY FACTOR BAMB"/>
    <property type="match status" value="1"/>
</dbReference>
<protein>
    <submittedName>
        <fullName evidence="4">Pyrrolo-quinoline quinone repeat-containing protein</fullName>
    </submittedName>
</protein>
<feature type="region of interest" description="Disordered" evidence="1">
    <location>
        <begin position="373"/>
        <end position="426"/>
    </location>
</feature>
<dbReference type="InterPro" id="IPR018391">
    <property type="entry name" value="PQQ_b-propeller_rpt"/>
</dbReference>
<keyword evidence="5" id="KW-1185">Reference proteome</keyword>
<gene>
    <name evidence="4" type="ordered locus">Deima_1614</name>
</gene>
<evidence type="ECO:0000259" key="3">
    <source>
        <dbReference type="Pfam" id="PF13360"/>
    </source>
</evidence>
<evidence type="ECO:0000256" key="1">
    <source>
        <dbReference type="SAM" id="MobiDB-lite"/>
    </source>
</evidence>
<evidence type="ECO:0000256" key="2">
    <source>
        <dbReference type="SAM" id="SignalP"/>
    </source>
</evidence>
<dbReference type="Proteomes" id="UP000008635">
    <property type="component" value="Chromosome"/>
</dbReference>
<dbReference type="EMBL" id="CP002454">
    <property type="protein sequence ID" value="ADV67263.1"/>
    <property type="molecule type" value="Genomic_DNA"/>
</dbReference>
<evidence type="ECO:0000313" key="5">
    <source>
        <dbReference type="Proteomes" id="UP000008635"/>
    </source>
</evidence>
<dbReference type="STRING" id="709986.Deima_1614"/>
<dbReference type="Pfam" id="PF13360">
    <property type="entry name" value="PQQ_2"/>
    <property type="match status" value="2"/>
</dbReference>
<reference evidence="5" key="2">
    <citation type="submission" date="2011-01" db="EMBL/GenBank/DDBJ databases">
        <title>The complete genome of Deinococcus maricopensis DSM 21211.</title>
        <authorList>
            <consortium name="US DOE Joint Genome Institute (JGI-PGF)"/>
            <person name="Lucas S."/>
            <person name="Copeland A."/>
            <person name="Lapidus A."/>
            <person name="Goodwin L."/>
            <person name="Pitluck S."/>
            <person name="Kyrpides N."/>
            <person name="Mavromatis K."/>
            <person name="Pagani I."/>
            <person name="Ivanova N."/>
            <person name="Ovchinnikova G."/>
            <person name="Zeytun A."/>
            <person name="Detter J.C."/>
            <person name="Han C."/>
            <person name="Land M."/>
            <person name="Hauser L."/>
            <person name="Markowitz V."/>
            <person name="Cheng J.-F."/>
            <person name="Hugenholtz P."/>
            <person name="Woyke T."/>
            <person name="Wu D."/>
            <person name="Pukall R."/>
            <person name="Gehrich-Schroeter G."/>
            <person name="Brambilla E."/>
            <person name="Klenk H.-P."/>
            <person name="Eisen J.A."/>
        </authorList>
    </citation>
    <scope>NUCLEOTIDE SEQUENCE [LARGE SCALE GENOMIC DNA]</scope>
    <source>
        <strain evidence="5">DSM 21211 / LMG 22137 / NRRL B-23946 / LB-34</strain>
    </source>
</reference>
<feature type="domain" description="Pyrrolo-quinoline quinone repeat" evidence="3">
    <location>
        <begin position="203"/>
        <end position="286"/>
    </location>
</feature>